<organism evidence="1 2">
    <name type="scientific">Massilia timonae</name>
    <dbReference type="NCBI Taxonomy" id="47229"/>
    <lineage>
        <taxon>Bacteria</taxon>
        <taxon>Pseudomonadati</taxon>
        <taxon>Pseudomonadota</taxon>
        <taxon>Betaproteobacteria</taxon>
        <taxon>Burkholderiales</taxon>
        <taxon>Oxalobacteraceae</taxon>
        <taxon>Telluria group</taxon>
        <taxon>Massilia</taxon>
    </lineage>
</organism>
<reference evidence="1 2" key="1">
    <citation type="submission" date="2014-10" db="EMBL/GenBank/DDBJ databases">
        <authorList>
            <person name="Seo M.-J."/>
            <person name="Seok Y.J."/>
            <person name="Cha I.-T."/>
        </authorList>
    </citation>
    <scope>NUCLEOTIDE SEQUENCE [LARGE SCALE GENOMIC DNA]</scope>
    <source>
        <strain evidence="1 2">NEU</strain>
    </source>
</reference>
<evidence type="ECO:0000313" key="2">
    <source>
        <dbReference type="Proteomes" id="UP000180246"/>
    </source>
</evidence>
<gene>
    <name evidence="1" type="ORF">LO55_5058</name>
</gene>
<accession>A0A1S2N5F7</accession>
<evidence type="ECO:0000313" key="1">
    <source>
        <dbReference type="EMBL" id="OIJ40316.1"/>
    </source>
</evidence>
<proteinExistence type="predicted"/>
<sequence length="96" mass="11043">MQIKYGKHSDKVNYISRDVYRRNPEFWMMGLKEESVMYGFDWTAGKTQQPMPQGLSNIEIVAVALDGSSGMAAIHYNFDNRDECMKELKEQKSSAL</sequence>
<dbReference type="AlphaFoldDB" id="A0A1S2N5F7"/>
<dbReference type="EMBL" id="JRYB01000001">
    <property type="protein sequence ID" value="OIJ40316.1"/>
    <property type="molecule type" value="Genomic_DNA"/>
</dbReference>
<name>A0A1S2N5F7_9BURK</name>
<comment type="caution">
    <text evidence="1">The sequence shown here is derived from an EMBL/GenBank/DDBJ whole genome shotgun (WGS) entry which is preliminary data.</text>
</comment>
<protein>
    <submittedName>
        <fullName evidence="1">Uncharacterized protein</fullName>
    </submittedName>
</protein>
<dbReference type="Proteomes" id="UP000180246">
    <property type="component" value="Unassembled WGS sequence"/>
</dbReference>